<keyword evidence="4" id="KW-0496">Mitochondrion</keyword>
<dbReference type="GO" id="GO:0006412">
    <property type="term" value="P:translation"/>
    <property type="evidence" value="ECO:0007669"/>
    <property type="project" value="InterPro"/>
</dbReference>
<keyword evidence="3" id="KW-0687">Ribonucleoprotein</keyword>
<dbReference type="AlphaFoldDB" id="A0A2H4R8G0"/>
<dbReference type="GO" id="GO:0019843">
    <property type="term" value="F:rRNA binding"/>
    <property type="evidence" value="ECO:0007669"/>
    <property type="project" value="InterPro"/>
</dbReference>
<reference evidence="4" key="1">
    <citation type="journal article" date="2017" name="Curr. Biol.">
        <title>A New Lineage of Eukaryotes Illuminates Early Mitochondrial Genome Reduction.</title>
        <authorList>
            <person name="Janouskovec J."/>
            <person name="Tikhonenkov D.V."/>
            <person name="Burki F."/>
            <person name="Howe A.T."/>
            <person name="Rohwer F.L."/>
            <person name="Mylnikov A.P."/>
            <person name="Keeling P.J."/>
        </authorList>
    </citation>
    <scope>NUCLEOTIDE SEQUENCE</scope>
    <source>
        <strain evidence="4">TD-1</strain>
    </source>
</reference>
<dbReference type="GO" id="GO:0005840">
    <property type="term" value="C:ribosome"/>
    <property type="evidence" value="ECO:0007669"/>
    <property type="project" value="UniProtKB-KW"/>
</dbReference>
<dbReference type="GO" id="GO:0003735">
    <property type="term" value="F:structural constituent of ribosome"/>
    <property type="evidence" value="ECO:0007669"/>
    <property type="project" value="InterPro"/>
</dbReference>
<comment type="similarity">
    <text evidence="1">Belongs to the universal ribosomal protein uL6 family.</text>
</comment>
<sequence length="191" mass="21922">MKELVASSLSLEEYSPLNLKIRLHPDRNNNKLTLEGRIQELSMVIPKEIILILKKSRSKKGKPFLKLLGWGYDKKKLNILLGQIERMAKLSCYGHWSQLSVSGIGYRIDFNKQERKLTFKLGYATNQSKSITQGVTARTVSDQTVQIYGLSPERVDTVVSSVKRFRKPDAYKNKGVLVEGSFYLKKDWKKK</sequence>
<dbReference type="PIRSF" id="PIRSF002162">
    <property type="entry name" value="Ribosomal_L6"/>
    <property type="match status" value="1"/>
</dbReference>
<dbReference type="InterPro" id="IPR036789">
    <property type="entry name" value="Ribosomal_uL6-like_a/b-dom_sf"/>
</dbReference>
<geneLocation type="mitochondrion" evidence="4"/>
<name>A0A2H4R8G0_9EUKA</name>
<dbReference type="InterPro" id="IPR019906">
    <property type="entry name" value="Ribosomal_uL6_bac-type"/>
</dbReference>
<dbReference type="Gene3D" id="3.90.930.12">
    <property type="entry name" value="Ribosomal protein L6, alpha-beta domain"/>
    <property type="match status" value="1"/>
</dbReference>
<dbReference type="InterPro" id="IPR000702">
    <property type="entry name" value="Ribosomal_uL6-like"/>
</dbReference>
<protein>
    <submittedName>
        <fullName evidence="4">Ribosomal protein L6</fullName>
    </submittedName>
</protein>
<dbReference type="PRINTS" id="PR00059">
    <property type="entry name" value="RIBOSOMALL6"/>
</dbReference>
<dbReference type="EMBL" id="MG202008">
    <property type="protein sequence ID" value="ATY40940.1"/>
    <property type="molecule type" value="Genomic_DNA"/>
</dbReference>
<evidence type="ECO:0000256" key="2">
    <source>
        <dbReference type="ARBA" id="ARBA00022980"/>
    </source>
</evidence>
<evidence type="ECO:0000256" key="3">
    <source>
        <dbReference type="ARBA" id="ARBA00023274"/>
    </source>
</evidence>
<keyword evidence="2 4" id="KW-0689">Ribosomal protein</keyword>
<dbReference type="RefSeq" id="YP_009446452.1">
    <property type="nucleotide sequence ID" value="NC_036491.1"/>
</dbReference>
<dbReference type="SUPFAM" id="SSF56053">
    <property type="entry name" value="Ribosomal protein L6"/>
    <property type="match status" value="1"/>
</dbReference>
<organism evidence="4">
    <name type="scientific">Ancoracysta twista</name>
    <dbReference type="NCBI Taxonomy" id="2044563"/>
    <lineage>
        <taxon>Eukaryota</taxon>
        <taxon>Provora</taxon>
        <taxon>Nebulidia</taxon>
        <taxon>Nebulidea</taxon>
        <taxon>Nebulidida</taxon>
        <taxon>Nebulidae</taxon>
    </lineage>
</organism>
<dbReference type="GO" id="GO:1990904">
    <property type="term" value="C:ribonucleoprotein complex"/>
    <property type="evidence" value="ECO:0007669"/>
    <property type="project" value="UniProtKB-KW"/>
</dbReference>
<evidence type="ECO:0000256" key="1">
    <source>
        <dbReference type="ARBA" id="ARBA00009356"/>
    </source>
</evidence>
<dbReference type="GeneID" id="35199392"/>
<evidence type="ECO:0000313" key="4">
    <source>
        <dbReference type="EMBL" id="ATY40940.1"/>
    </source>
</evidence>
<accession>A0A2H4R8G0</accession>
<proteinExistence type="inferred from homology"/>
<gene>
    <name evidence="4" type="primary">rpl6</name>
</gene>